<dbReference type="OrthoDB" id="1707731at2"/>
<protein>
    <submittedName>
        <fullName evidence="1">Uncharacterized protein</fullName>
    </submittedName>
</protein>
<dbReference type="EMBL" id="MCIB01000019">
    <property type="protein sequence ID" value="RKD31463.1"/>
    <property type="molecule type" value="Genomic_DNA"/>
</dbReference>
<sequence length="90" mass="10679">MLNSIVESRKREENGIYRLNLSVSEKAYFSVYDSVNEDAGYEIIDQYLNYHQDDGRPEKVQVKYNKNSHIINISAELHYTDNKHTDPKYY</sequence>
<comment type="caution">
    <text evidence="1">The sequence shown here is derived from an EMBL/GenBank/DDBJ whole genome shotgun (WGS) entry which is preliminary data.</text>
</comment>
<proteinExistence type="predicted"/>
<dbReference type="Proteomes" id="UP000284177">
    <property type="component" value="Unassembled WGS sequence"/>
</dbReference>
<dbReference type="RefSeq" id="WP_120169408.1">
    <property type="nucleotide sequence ID" value="NZ_MCIB01000019.1"/>
</dbReference>
<gene>
    <name evidence="1" type="ORF">BET03_12670</name>
</gene>
<organism evidence="1 2">
    <name type="scientific">Thermohalobacter berrensis</name>
    <dbReference type="NCBI Taxonomy" id="99594"/>
    <lineage>
        <taxon>Bacteria</taxon>
        <taxon>Bacillati</taxon>
        <taxon>Bacillota</taxon>
        <taxon>Tissierellia</taxon>
        <taxon>Tissierellales</taxon>
        <taxon>Thermohalobacteraceae</taxon>
        <taxon>Thermohalobacter</taxon>
    </lineage>
</organism>
<accession>A0A419T1Y6</accession>
<evidence type="ECO:0000313" key="2">
    <source>
        <dbReference type="Proteomes" id="UP000284177"/>
    </source>
</evidence>
<evidence type="ECO:0000313" key="1">
    <source>
        <dbReference type="EMBL" id="RKD31463.1"/>
    </source>
</evidence>
<name>A0A419T1Y6_9FIRM</name>
<keyword evidence="2" id="KW-1185">Reference proteome</keyword>
<reference evidence="1 2" key="1">
    <citation type="submission" date="2016-08" db="EMBL/GenBank/DDBJ databases">
        <title>Novel Firmicutes and Novel Genomes.</title>
        <authorList>
            <person name="Poppleton D.I."/>
            <person name="Gribaldo S."/>
        </authorList>
    </citation>
    <scope>NUCLEOTIDE SEQUENCE [LARGE SCALE GENOMIC DNA]</scope>
    <source>
        <strain evidence="1 2">CTT3</strain>
    </source>
</reference>
<dbReference type="AlphaFoldDB" id="A0A419T1Y6"/>